<dbReference type="InterPro" id="IPR003755">
    <property type="entry name" value="HPr(Ser)_kin/Pase"/>
</dbReference>
<dbReference type="OrthoDB" id="9778803at2"/>
<evidence type="ECO:0000256" key="5">
    <source>
        <dbReference type="ARBA" id="ARBA00022741"/>
    </source>
</evidence>
<dbReference type="GO" id="GO:0004674">
    <property type="term" value="F:protein serine/threonine kinase activity"/>
    <property type="evidence" value="ECO:0007669"/>
    <property type="project" value="UniProtKB-KW"/>
</dbReference>
<dbReference type="InterPro" id="IPR028979">
    <property type="entry name" value="Ser_kin/Pase_Hpr-like_N_sf"/>
</dbReference>
<keyword evidence="8" id="KW-0511">Multifunctional enzyme</keyword>
<feature type="domain" description="HPr kinase/phosphorylase C-terminal" evidence="11">
    <location>
        <begin position="132"/>
        <end position="301"/>
    </location>
</feature>
<evidence type="ECO:0000256" key="8">
    <source>
        <dbReference type="ARBA" id="ARBA00023268"/>
    </source>
</evidence>
<dbReference type="Proteomes" id="UP000062963">
    <property type="component" value="Chromosome"/>
</dbReference>
<dbReference type="PANTHER" id="PTHR30305:SF1">
    <property type="entry name" value="HPR KINASE_PHOSPHORYLASE"/>
    <property type="match status" value="1"/>
</dbReference>
<evidence type="ECO:0000256" key="4">
    <source>
        <dbReference type="ARBA" id="ARBA00022679"/>
    </source>
</evidence>
<comment type="catalytic activity">
    <reaction evidence="1">
        <text>[HPr protein]-L-serine + ATP = [HPr protein]-O-phospho-L-serine + ADP + H(+)</text>
        <dbReference type="Rhea" id="RHEA:46600"/>
        <dbReference type="Rhea" id="RHEA-COMP:11602"/>
        <dbReference type="Rhea" id="RHEA-COMP:11603"/>
        <dbReference type="ChEBI" id="CHEBI:15378"/>
        <dbReference type="ChEBI" id="CHEBI:29999"/>
        <dbReference type="ChEBI" id="CHEBI:30616"/>
        <dbReference type="ChEBI" id="CHEBI:83421"/>
        <dbReference type="ChEBI" id="CHEBI:456216"/>
    </reaction>
</comment>
<accession>A0A0K2JF32</accession>
<dbReference type="RefSeq" id="WP_053390410.1">
    <property type="nucleotide sequence ID" value="NZ_CP010899.1"/>
</dbReference>
<keyword evidence="6 12" id="KW-0418">Kinase</keyword>
<comment type="similarity">
    <text evidence="2">Belongs to the HPrK/P family.</text>
</comment>
<evidence type="ECO:0000256" key="2">
    <source>
        <dbReference type="ARBA" id="ARBA00006883"/>
    </source>
</evidence>
<dbReference type="PATRIC" id="fig|273035.7.peg.150"/>
<dbReference type="Pfam" id="PF02603">
    <property type="entry name" value="Hpr_kinase_N"/>
    <property type="match status" value="1"/>
</dbReference>
<evidence type="ECO:0000256" key="6">
    <source>
        <dbReference type="ARBA" id="ARBA00022777"/>
    </source>
</evidence>
<dbReference type="InterPro" id="IPR011126">
    <property type="entry name" value="Hpr_kin/Pase_Hpr_N"/>
</dbReference>
<dbReference type="EMBL" id="CP010899">
    <property type="protein sequence ID" value="ALA97053.1"/>
    <property type="molecule type" value="Genomic_DNA"/>
</dbReference>
<evidence type="ECO:0000259" key="10">
    <source>
        <dbReference type="Pfam" id="PF02603"/>
    </source>
</evidence>
<dbReference type="KEGG" id="skn:SKUN_00129"/>
<gene>
    <name evidence="12" type="primary">hprK</name>
    <name evidence="12" type="ORF">SKUN_00129</name>
</gene>
<evidence type="ECO:0000313" key="13">
    <source>
        <dbReference type="Proteomes" id="UP000062963"/>
    </source>
</evidence>
<dbReference type="SUPFAM" id="SSF53795">
    <property type="entry name" value="PEP carboxykinase-like"/>
    <property type="match status" value="1"/>
</dbReference>
<comment type="catalytic activity">
    <reaction evidence="9">
        <text>[HPr protein]-O-phospho-L-serine + phosphate + H(+) = [HPr protein]-L-serine + diphosphate</text>
        <dbReference type="Rhea" id="RHEA:46604"/>
        <dbReference type="Rhea" id="RHEA-COMP:11602"/>
        <dbReference type="Rhea" id="RHEA-COMP:11603"/>
        <dbReference type="ChEBI" id="CHEBI:15378"/>
        <dbReference type="ChEBI" id="CHEBI:29999"/>
        <dbReference type="ChEBI" id="CHEBI:33019"/>
        <dbReference type="ChEBI" id="CHEBI:43474"/>
        <dbReference type="ChEBI" id="CHEBI:83421"/>
    </reaction>
</comment>
<dbReference type="Gene3D" id="3.40.1390.20">
    <property type="entry name" value="HprK N-terminal domain-like"/>
    <property type="match status" value="1"/>
</dbReference>
<keyword evidence="7" id="KW-0067">ATP-binding</keyword>
<keyword evidence="3" id="KW-0723">Serine/threonine-protein kinase</keyword>
<protein>
    <submittedName>
        <fullName evidence="12">HPr kinase/phosphorylase</fullName>
    </submittedName>
</protein>
<dbReference type="Gene3D" id="3.40.50.300">
    <property type="entry name" value="P-loop containing nucleotide triphosphate hydrolases"/>
    <property type="match status" value="1"/>
</dbReference>
<reference evidence="12 13" key="1">
    <citation type="journal article" date="2015" name="Genome Announc.">
        <title>Complete Genome Sequence of Spiroplasma kunkelii Strain CR2-3x, Causal Agent of Corn Stunt Disease in Zea mays L.</title>
        <authorList>
            <person name="Davis R.E."/>
            <person name="Shao J."/>
            <person name="Dally E.L."/>
            <person name="Zhao Y."/>
            <person name="Gasparich G.E."/>
            <person name="Gaynor B.J."/>
            <person name="Athey J.C."/>
            <person name="Harrison N.A."/>
            <person name="Donofrio N."/>
        </authorList>
    </citation>
    <scope>NUCLEOTIDE SEQUENCE [LARGE SCALE GENOMIC DNA]</scope>
    <source>
        <strain evidence="12 13">CR2-3x</strain>
    </source>
</reference>
<dbReference type="InterPro" id="IPR011104">
    <property type="entry name" value="Hpr_kin/Pase_C"/>
</dbReference>
<dbReference type="SUPFAM" id="SSF75138">
    <property type="entry name" value="HprK N-terminal domain-like"/>
    <property type="match status" value="1"/>
</dbReference>
<dbReference type="STRING" id="273035.SKUN_00129"/>
<evidence type="ECO:0000259" key="11">
    <source>
        <dbReference type="Pfam" id="PF07475"/>
    </source>
</evidence>
<dbReference type="Pfam" id="PF07475">
    <property type="entry name" value="Hpr_kinase_C"/>
    <property type="match status" value="1"/>
</dbReference>
<dbReference type="GO" id="GO:0006109">
    <property type="term" value="P:regulation of carbohydrate metabolic process"/>
    <property type="evidence" value="ECO:0007669"/>
    <property type="project" value="InterPro"/>
</dbReference>
<evidence type="ECO:0000256" key="3">
    <source>
        <dbReference type="ARBA" id="ARBA00022527"/>
    </source>
</evidence>
<dbReference type="AlphaFoldDB" id="A0A0K2JF32"/>
<evidence type="ECO:0000313" key="12">
    <source>
        <dbReference type="EMBL" id="ALA97053.1"/>
    </source>
</evidence>
<organism evidence="12 13">
    <name type="scientific">Spiroplasma kunkelii CR2-3x</name>
    <dbReference type="NCBI Taxonomy" id="273035"/>
    <lineage>
        <taxon>Bacteria</taxon>
        <taxon>Bacillati</taxon>
        <taxon>Mycoplasmatota</taxon>
        <taxon>Mollicutes</taxon>
        <taxon>Entomoplasmatales</taxon>
        <taxon>Spiroplasmataceae</taxon>
        <taxon>Spiroplasma</taxon>
    </lineage>
</organism>
<evidence type="ECO:0000256" key="9">
    <source>
        <dbReference type="ARBA" id="ARBA00047657"/>
    </source>
</evidence>
<evidence type="ECO:0000256" key="1">
    <source>
        <dbReference type="ARBA" id="ARBA00001120"/>
    </source>
</evidence>
<dbReference type="CDD" id="cd01918">
    <property type="entry name" value="HprK_C"/>
    <property type="match status" value="1"/>
</dbReference>
<name>A0A0K2JF32_SPIKU</name>
<dbReference type="NCBIfam" id="TIGR00679">
    <property type="entry name" value="hpr-ser"/>
    <property type="match status" value="1"/>
</dbReference>
<evidence type="ECO:0000256" key="7">
    <source>
        <dbReference type="ARBA" id="ARBA00022840"/>
    </source>
</evidence>
<feature type="domain" description="HPr(Ser) kinase/phosphorylase N-terminal" evidence="10">
    <location>
        <begin position="6"/>
        <end position="128"/>
    </location>
</feature>
<dbReference type="InterPro" id="IPR027417">
    <property type="entry name" value="P-loop_NTPase"/>
</dbReference>
<dbReference type="GO" id="GO:0005524">
    <property type="term" value="F:ATP binding"/>
    <property type="evidence" value="ECO:0007669"/>
    <property type="project" value="UniProtKB-KW"/>
</dbReference>
<keyword evidence="13" id="KW-1185">Reference proteome</keyword>
<keyword evidence="4" id="KW-0808">Transferase</keyword>
<keyword evidence="5" id="KW-0547">Nucleotide-binding</keyword>
<dbReference type="GO" id="GO:0000155">
    <property type="term" value="F:phosphorelay sensor kinase activity"/>
    <property type="evidence" value="ECO:0007669"/>
    <property type="project" value="InterPro"/>
</dbReference>
<dbReference type="PANTHER" id="PTHR30305">
    <property type="entry name" value="PROTEIN YJDM-RELATED"/>
    <property type="match status" value="1"/>
</dbReference>
<sequence length="307" mass="35285">MTKFIVKDIVDKFGYKVLAGREGLNRPIKIYGLNRPGLELAGFDFEKNNSNRRVVLLSNKEQLFVNTLSKKEIRERYEYILNENIPMIILTEKFTDKLLLEIAEKHSCPVVRASNITTSRLYQMVLEFFDEHFAPVTEEHASLINVFGKGILLKGKSGIGKSEMTLELIKKNHLFVGDDRIIIRQRNNRLYGQTHEMLKNLIEVRGLGILDLSKIYGLQVLLDESKIDLVIELINLDDEQYKSIDRLGSKYKHIKILDTKVPIVTIPVTYGRNVSELVETAVSKLKLDEAGISSMQILQDRFKKYSK</sequence>
<proteinExistence type="inferred from homology"/>